<dbReference type="CDD" id="cd00995">
    <property type="entry name" value="PBP2_NikA_DppA_OppA_like"/>
    <property type="match status" value="1"/>
</dbReference>
<comment type="similarity">
    <text evidence="2">Belongs to the bacterial solute-binding protein 5 family.</text>
</comment>
<sequence length="548" mass="58912">MSAQNKAKLNIQESMACLSRRGFLRTAGMLGLGAVSMGLAGCGGSSDTSASMGAGGTAAGGTLVISLPSSPKYLDPILYTGTYESQIINCVCDTLVDYNMDLSQIVPVLATDWTISDDGLTYTFNLRSDAKFQKGQYQDGRAVTAEDIKYSLERSAKQSSMNRLAMLDHVDVVSDTTVNCVLNAPAASFLTALTDAGNVIVPKEEVEGWGVSFGDHLVGSGPFKLDQFLKDQESDLSKNDTYWGPTPNLDGVTIKVVTDMTQAANGLTTGELDMATSLTGESIQTIKNNSDLVMQQTPALHIAYVYFNQVNGPTADQRVRKAILMAINRDDLVKGVYPYGEAETASLPLPKGSWGYDASVESDVPTYDPDAAKALMAEAGYADGLSLNLYISNTEARIKMGTILQQTLKETLNIDLTLNPSDWGTFSATAASGTADMYGMSWTWYPDPFFFLNKLFSSSEVGALGNGAGFSHQDVDDLLDKALAVTDQDQRADYYKQALKAIVSYDPMLVYASEFVNTGLTTKVQGYEQRADGKIVIVNDEVNVSKTA</sequence>
<comment type="subcellular location">
    <subcellularLocation>
        <location evidence="1">Cell envelope</location>
    </subcellularLocation>
</comment>
<proteinExistence type="inferred from homology"/>
<organism evidence="6 7">
    <name type="scientific">Tractidigestivibacter montrealensis</name>
    <dbReference type="NCBI Taxonomy" id="2972466"/>
    <lineage>
        <taxon>Bacteria</taxon>
        <taxon>Bacillati</taxon>
        <taxon>Actinomycetota</taxon>
        <taxon>Coriobacteriia</taxon>
        <taxon>Coriobacteriales</taxon>
        <taxon>Atopobiaceae</taxon>
        <taxon>Tractidigestivibacter</taxon>
    </lineage>
</organism>
<dbReference type="PIRSF" id="PIRSF002741">
    <property type="entry name" value="MppA"/>
    <property type="match status" value="1"/>
</dbReference>
<keyword evidence="4" id="KW-0732">Signal</keyword>
<dbReference type="RefSeq" id="WP_199564831.1">
    <property type="nucleotide sequence ID" value="NZ_JANSKA010000003.1"/>
</dbReference>
<gene>
    <name evidence="6" type="ORF">NVS32_04925</name>
</gene>
<keyword evidence="3" id="KW-0813">Transport</keyword>
<feature type="domain" description="Solute-binding protein family 5" evidence="5">
    <location>
        <begin position="104"/>
        <end position="461"/>
    </location>
</feature>
<dbReference type="InterPro" id="IPR006311">
    <property type="entry name" value="TAT_signal"/>
</dbReference>
<reference evidence="6 7" key="1">
    <citation type="submission" date="2022-08" db="EMBL/GenBank/DDBJ databases">
        <title>Tractidigestivibacter montrealensis type strain KD21.</title>
        <authorList>
            <person name="Diop K."/>
            <person name="Richard C."/>
            <person name="Routy B."/>
        </authorList>
    </citation>
    <scope>NUCLEOTIDE SEQUENCE [LARGE SCALE GENOMIC DNA]</scope>
    <source>
        <strain evidence="6 7">KD21</strain>
    </source>
</reference>
<dbReference type="Proteomes" id="UP001204320">
    <property type="component" value="Unassembled WGS sequence"/>
</dbReference>
<evidence type="ECO:0000256" key="3">
    <source>
        <dbReference type="ARBA" id="ARBA00022448"/>
    </source>
</evidence>
<dbReference type="Pfam" id="PF00496">
    <property type="entry name" value="SBP_bac_5"/>
    <property type="match status" value="1"/>
</dbReference>
<evidence type="ECO:0000313" key="7">
    <source>
        <dbReference type="Proteomes" id="UP001204320"/>
    </source>
</evidence>
<name>A0ABT1Z7W1_9ACTN</name>
<evidence type="ECO:0000313" key="6">
    <source>
        <dbReference type="EMBL" id="MCR9036290.1"/>
    </source>
</evidence>
<dbReference type="InterPro" id="IPR030678">
    <property type="entry name" value="Peptide/Ni-bd"/>
</dbReference>
<evidence type="ECO:0000259" key="5">
    <source>
        <dbReference type="Pfam" id="PF00496"/>
    </source>
</evidence>
<keyword evidence="7" id="KW-1185">Reference proteome</keyword>
<dbReference type="Gene3D" id="3.40.190.10">
    <property type="entry name" value="Periplasmic binding protein-like II"/>
    <property type="match status" value="1"/>
</dbReference>
<dbReference type="InterPro" id="IPR039424">
    <property type="entry name" value="SBP_5"/>
</dbReference>
<dbReference type="PANTHER" id="PTHR30290:SF10">
    <property type="entry name" value="PERIPLASMIC OLIGOPEPTIDE-BINDING PROTEIN-RELATED"/>
    <property type="match status" value="1"/>
</dbReference>
<dbReference type="Gene3D" id="3.90.76.10">
    <property type="entry name" value="Dipeptide-binding Protein, Domain 1"/>
    <property type="match status" value="1"/>
</dbReference>
<dbReference type="InterPro" id="IPR000914">
    <property type="entry name" value="SBP_5_dom"/>
</dbReference>
<comment type="caution">
    <text evidence="6">The sequence shown here is derived from an EMBL/GenBank/DDBJ whole genome shotgun (WGS) entry which is preliminary data.</text>
</comment>
<accession>A0ABT1Z7W1</accession>
<dbReference type="SUPFAM" id="SSF53850">
    <property type="entry name" value="Periplasmic binding protein-like II"/>
    <property type="match status" value="1"/>
</dbReference>
<protein>
    <submittedName>
        <fullName evidence="6">ABC transporter substrate-binding protein</fullName>
    </submittedName>
</protein>
<evidence type="ECO:0000256" key="4">
    <source>
        <dbReference type="ARBA" id="ARBA00022729"/>
    </source>
</evidence>
<dbReference type="EMBL" id="JANSKA010000003">
    <property type="protein sequence ID" value="MCR9036290.1"/>
    <property type="molecule type" value="Genomic_DNA"/>
</dbReference>
<dbReference type="PANTHER" id="PTHR30290">
    <property type="entry name" value="PERIPLASMIC BINDING COMPONENT OF ABC TRANSPORTER"/>
    <property type="match status" value="1"/>
</dbReference>
<evidence type="ECO:0000256" key="2">
    <source>
        <dbReference type="ARBA" id="ARBA00005695"/>
    </source>
</evidence>
<dbReference type="Gene3D" id="3.10.105.10">
    <property type="entry name" value="Dipeptide-binding Protein, Domain 3"/>
    <property type="match status" value="1"/>
</dbReference>
<evidence type="ECO:0000256" key="1">
    <source>
        <dbReference type="ARBA" id="ARBA00004196"/>
    </source>
</evidence>
<dbReference type="PROSITE" id="PS51318">
    <property type="entry name" value="TAT"/>
    <property type="match status" value="1"/>
</dbReference>